<dbReference type="Proteomes" id="UP000017243">
    <property type="component" value="Unassembled WGS sequence"/>
</dbReference>
<evidence type="ECO:0000313" key="2">
    <source>
        <dbReference type="Proteomes" id="UP000017243"/>
    </source>
</evidence>
<dbReference type="EMBL" id="CBUH010000151">
    <property type="protein sequence ID" value="CDI43073.1"/>
    <property type="molecule type" value="Genomic_DNA"/>
</dbReference>
<reference evidence="1 2" key="1">
    <citation type="submission" date="2013-09" db="EMBL/GenBank/DDBJ databases">
        <title>Draft Genome Sequence of five Lactobacillus helveticus strains CIRM-BIA 101T, 103, 104, 951 and 953 isolated from milk product.</title>
        <authorList>
            <person name="Valence F."/>
            <person name="Chuat V."/>
            <person name="Ma L."/>
            <person name="Creno S."/>
            <person name="Falentin H."/>
            <person name="Lortal S."/>
            <person name="Bizet C."/>
            <person name="Clermont D."/>
            <person name="Loux V."/>
            <person name="Bouchier C."/>
            <person name="Cousin S."/>
        </authorList>
    </citation>
    <scope>NUCLEOTIDE SEQUENCE [LARGE SCALE GENOMIC DNA]</scope>
    <source>
        <strain evidence="1 2">CIRM-BIA 953</strain>
    </source>
</reference>
<dbReference type="AlphaFoldDB" id="U4QES1"/>
<organism evidence="1 2">
    <name type="scientific">Lactobacillus helveticus CIRM-BIA 953</name>
    <dbReference type="NCBI Taxonomy" id="1226335"/>
    <lineage>
        <taxon>Bacteria</taxon>
        <taxon>Bacillati</taxon>
        <taxon>Bacillota</taxon>
        <taxon>Bacilli</taxon>
        <taxon>Lactobacillales</taxon>
        <taxon>Lactobacillaceae</taxon>
        <taxon>Lactobacillus</taxon>
    </lineage>
</organism>
<protein>
    <submittedName>
        <fullName evidence="1">Uncharacterized protein</fullName>
    </submittedName>
</protein>
<comment type="caution">
    <text evidence="1">The sequence shown here is derived from an EMBL/GenBank/DDBJ whole genome shotgun (WGS) entry which is preliminary data.</text>
</comment>
<gene>
    <name evidence="1" type="ORF">LHCIRMBIA953_01263</name>
</gene>
<sequence length="32" mass="3569">MEQLLIATKKVKIYSTDEVADATGLDKVNFIN</sequence>
<name>U4QES1_LACHE</name>
<evidence type="ECO:0000313" key="1">
    <source>
        <dbReference type="EMBL" id="CDI43073.1"/>
    </source>
</evidence>
<proteinExistence type="predicted"/>
<accession>U4QES1</accession>